<sequence length="62" mass="6975">MIRPVQLTLWLGRKGENTQLLRNYTTFAGLFSRENSVASQLQISQSLNISNSLKLIQPLATN</sequence>
<reference evidence="1 2" key="1">
    <citation type="journal article" date="2012" name="PLoS Pathog.">
        <title>Diverse lifestyles and strategies of plant pathogenesis encoded in the genomes of eighteen Dothideomycetes fungi.</title>
        <authorList>
            <person name="Ohm R.A."/>
            <person name="Feau N."/>
            <person name="Henrissat B."/>
            <person name="Schoch C.L."/>
            <person name="Horwitz B.A."/>
            <person name="Barry K.W."/>
            <person name="Condon B.J."/>
            <person name="Copeland A.C."/>
            <person name="Dhillon B."/>
            <person name="Glaser F."/>
            <person name="Hesse C.N."/>
            <person name="Kosti I."/>
            <person name="LaButti K."/>
            <person name="Lindquist E.A."/>
            <person name="Lucas S."/>
            <person name="Salamov A.A."/>
            <person name="Bradshaw R.E."/>
            <person name="Ciuffetti L."/>
            <person name="Hamelin R.C."/>
            <person name="Kema G.H.J."/>
            <person name="Lawrence C."/>
            <person name="Scott J.A."/>
            <person name="Spatafora J.W."/>
            <person name="Turgeon B.G."/>
            <person name="de Wit P.J.G.M."/>
            <person name="Zhong S."/>
            <person name="Goodwin S.B."/>
            <person name="Grigoriev I.V."/>
        </authorList>
    </citation>
    <scope>NUCLEOTIDE SEQUENCE [LARGE SCALE GENOMIC DNA]</scope>
    <source>
        <strain evidence="1 2">CIRAD86</strain>
    </source>
</reference>
<dbReference type="GeneID" id="19333034"/>
<name>M3B5X3_PSEFD</name>
<dbReference type="VEuPathDB" id="FungiDB:MYCFIDRAFT_173682"/>
<evidence type="ECO:0000313" key="1">
    <source>
        <dbReference type="EMBL" id="EME84752.1"/>
    </source>
</evidence>
<keyword evidence="2" id="KW-1185">Reference proteome</keyword>
<proteinExistence type="predicted"/>
<gene>
    <name evidence="1" type="ORF">MYCFIDRAFT_173682</name>
</gene>
<dbReference type="Proteomes" id="UP000016932">
    <property type="component" value="Unassembled WGS sequence"/>
</dbReference>
<dbReference type="RefSeq" id="XP_007925350.1">
    <property type="nucleotide sequence ID" value="XM_007927159.1"/>
</dbReference>
<dbReference type="KEGG" id="pfj:MYCFIDRAFT_173682"/>
<evidence type="ECO:0000313" key="2">
    <source>
        <dbReference type="Proteomes" id="UP000016932"/>
    </source>
</evidence>
<dbReference type="AlphaFoldDB" id="M3B5X3"/>
<dbReference type="EMBL" id="KB446557">
    <property type="protein sequence ID" value="EME84752.1"/>
    <property type="molecule type" value="Genomic_DNA"/>
</dbReference>
<organism evidence="1 2">
    <name type="scientific">Pseudocercospora fijiensis (strain CIRAD86)</name>
    <name type="common">Black leaf streak disease fungus</name>
    <name type="synonym">Mycosphaerella fijiensis</name>
    <dbReference type="NCBI Taxonomy" id="383855"/>
    <lineage>
        <taxon>Eukaryota</taxon>
        <taxon>Fungi</taxon>
        <taxon>Dikarya</taxon>
        <taxon>Ascomycota</taxon>
        <taxon>Pezizomycotina</taxon>
        <taxon>Dothideomycetes</taxon>
        <taxon>Dothideomycetidae</taxon>
        <taxon>Mycosphaerellales</taxon>
        <taxon>Mycosphaerellaceae</taxon>
        <taxon>Pseudocercospora</taxon>
    </lineage>
</organism>
<accession>M3B5X3</accession>
<protein>
    <submittedName>
        <fullName evidence="1">Uncharacterized protein</fullName>
    </submittedName>
</protein>
<dbReference type="HOGENOM" id="CLU_2905169_0_0_1"/>